<feature type="domain" description="Potassium channel" evidence="13">
    <location>
        <begin position="128"/>
        <end position="205"/>
    </location>
</feature>
<dbReference type="InterPro" id="IPR028325">
    <property type="entry name" value="VG_K_chnl"/>
</dbReference>
<keyword evidence="6" id="KW-0406">Ion transport</keyword>
<keyword evidence="15" id="KW-1185">Reference proteome</keyword>
<evidence type="ECO:0000256" key="4">
    <source>
        <dbReference type="ARBA" id="ARBA00022692"/>
    </source>
</evidence>
<dbReference type="Proteomes" id="UP000078287">
    <property type="component" value="Unassembled WGS sequence"/>
</dbReference>
<evidence type="ECO:0000256" key="8">
    <source>
        <dbReference type="ARBA" id="ARBA00023303"/>
    </source>
</evidence>
<dbReference type="RefSeq" id="WP_066789738.1">
    <property type="nucleotide sequence ID" value="NZ_LWQS01000071.1"/>
</dbReference>
<dbReference type="PANTHER" id="PTHR11537">
    <property type="entry name" value="VOLTAGE-GATED POTASSIUM CHANNEL"/>
    <property type="match status" value="1"/>
</dbReference>
<evidence type="ECO:0000313" key="14">
    <source>
        <dbReference type="EMBL" id="OAN44188.1"/>
    </source>
</evidence>
<feature type="transmembrane region" description="Helical" evidence="12">
    <location>
        <begin position="21"/>
        <end position="39"/>
    </location>
</feature>
<evidence type="ECO:0000256" key="2">
    <source>
        <dbReference type="ARBA" id="ARBA00022448"/>
    </source>
</evidence>
<dbReference type="AlphaFoldDB" id="A0A178M817"/>
<name>A0A178M817_9CHLR</name>
<sequence>MTPERRAILLARFERTTEIPMLLLSVGFLVIFFAIESNAVNGELIPILDGLLWLVWGVFGIELAIKLYLAPERGHYIRSQWIEILIIILPFLRPLRLLWLPIIVTRLWRQSRRVLRQRMPAFIGVTSLALVLVGATLMVVAEQGSGGPIATFADAVWWALTTITTVGYGDTYPVTALGRGVAVVLMIAGISLFGLLTANVAAFFVEEDTADRSQAELAQINQRIERIEQLLATLTQRLEEGSPKPRE</sequence>
<evidence type="ECO:0000256" key="9">
    <source>
        <dbReference type="ARBA" id="ARBA00060926"/>
    </source>
</evidence>
<dbReference type="Pfam" id="PF07885">
    <property type="entry name" value="Ion_trans_2"/>
    <property type="match status" value="1"/>
</dbReference>
<evidence type="ECO:0000259" key="13">
    <source>
        <dbReference type="Pfam" id="PF07885"/>
    </source>
</evidence>
<evidence type="ECO:0000256" key="5">
    <source>
        <dbReference type="ARBA" id="ARBA00022989"/>
    </source>
</evidence>
<keyword evidence="4 12" id="KW-0812">Transmembrane</keyword>
<dbReference type="EMBL" id="LWQS01000071">
    <property type="protein sequence ID" value="OAN44188.1"/>
    <property type="molecule type" value="Genomic_DNA"/>
</dbReference>
<reference evidence="14 15" key="1">
    <citation type="submission" date="2016-04" db="EMBL/GenBank/DDBJ databases">
        <title>Chloroflexus islandicus sp. nov., a thermophilic filamentous anoxygenic phototrophic bacterium from geyser Strokkur (Iceland).</title>
        <authorList>
            <person name="Gaisin V.A."/>
            <person name="Kalashnikov A.M."/>
            <person name="Sukhacheva M.V."/>
            <person name="Grouzdev D.S."/>
            <person name="Ivanov T.M."/>
            <person name="Kuznetsov B."/>
            <person name="Gorlenko V.M."/>
        </authorList>
    </citation>
    <scope>NUCLEOTIDE SEQUENCE [LARGE SCALE GENOMIC DNA]</scope>
    <source>
        <strain evidence="15">isl-2</strain>
    </source>
</reference>
<feature type="transmembrane region" description="Helical" evidence="12">
    <location>
        <begin position="81"/>
        <end position="99"/>
    </location>
</feature>
<feature type="coiled-coil region" evidence="11">
    <location>
        <begin position="210"/>
        <end position="237"/>
    </location>
</feature>
<evidence type="ECO:0000256" key="7">
    <source>
        <dbReference type="ARBA" id="ARBA00023136"/>
    </source>
</evidence>
<dbReference type="STRING" id="1707952.A6A03_03330"/>
<comment type="similarity">
    <text evidence="9">Belongs to the potassium channel family.</text>
</comment>
<dbReference type="Gene3D" id="1.10.287.70">
    <property type="match status" value="1"/>
</dbReference>
<proteinExistence type="inferred from homology"/>
<dbReference type="GO" id="GO:0008076">
    <property type="term" value="C:voltage-gated potassium channel complex"/>
    <property type="evidence" value="ECO:0007669"/>
    <property type="project" value="InterPro"/>
</dbReference>
<dbReference type="FunFam" id="1.20.5.110:FF:000071">
    <property type="entry name" value="pH-gated potassium channel KcsA"/>
    <property type="match status" value="1"/>
</dbReference>
<keyword evidence="3" id="KW-1003">Cell membrane</keyword>
<protein>
    <recommendedName>
        <fullName evidence="10">pH-gated potassium channel KcsA</fullName>
    </recommendedName>
</protein>
<keyword evidence="7 12" id="KW-0472">Membrane</keyword>
<evidence type="ECO:0000256" key="10">
    <source>
        <dbReference type="ARBA" id="ARBA00067547"/>
    </source>
</evidence>
<evidence type="ECO:0000256" key="3">
    <source>
        <dbReference type="ARBA" id="ARBA00022475"/>
    </source>
</evidence>
<feature type="transmembrane region" description="Helical" evidence="12">
    <location>
        <begin position="181"/>
        <end position="205"/>
    </location>
</feature>
<evidence type="ECO:0000256" key="6">
    <source>
        <dbReference type="ARBA" id="ARBA00023065"/>
    </source>
</evidence>
<evidence type="ECO:0000256" key="1">
    <source>
        <dbReference type="ARBA" id="ARBA00004141"/>
    </source>
</evidence>
<dbReference type="GO" id="GO:0001508">
    <property type="term" value="P:action potential"/>
    <property type="evidence" value="ECO:0007669"/>
    <property type="project" value="TreeGrafter"/>
</dbReference>
<dbReference type="InterPro" id="IPR013099">
    <property type="entry name" value="K_chnl_dom"/>
</dbReference>
<gene>
    <name evidence="14" type="ORF">A6A03_03330</name>
</gene>
<feature type="transmembrane region" description="Helical" evidence="12">
    <location>
        <begin position="51"/>
        <end position="69"/>
    </location>
</feature>
<evidence type="ECO:0000313" key="15">
    <source>
        <dbReference type="Proteomes" id="UP000078287"/>
    </source>
</evidence>
<dbReference type="GO" id="GO:0005249">
    <property type="term" value="F:voltage-gated potassium channel activity"/>
    <property type="evidence" value="ECO:0007669"/>
    <property type="project" value="InterPro"/>
</dbReference>
<keyword evidence="11" id="KW-0175">Coiled coil</keyword>
<feature type="transmembrane region" description="Helical" evidence="12">
    <location>
        <begin position="152"/>
        <end position="169"/>
    </location>
</feature>
<dbReference type="PANTHER" id="PTHR11537:SF254">
    <property type="entry name" value="POTASSIUM VOLTAGE-GATED CHANNEL PROTEIN SHAB"/>
    <property type="match status" value="1"/>
</dbReference>
<accession>A0A178M817</accession>
<dbReference type="OrthoDB" id="9785285at2"/>
<dbReference type="Gene3D" id="1.20.5.110">
    <property type="match status" value="1"/>
</dbReference>
<keyword evidence="2" id="KW-0813">Transport</keyword>
<comment type="caution">
    <text evidence="14">The sequence shown here is derived from an EMBL/GenBank/DDBJ whole genome shotgun (WGS) entry which is preliminary data.</text>
</comment>
<keyword evidence="5 12" id="KW-1133">Transmembrane helix</keyword>
<evidence type="ECO:0000256" key="12">
    <source>
        <dbReference type="SAM" id="Phobius"/>
    </source>
</evidence>
<comment type="subcellular location">
    <subcellularLocation>
        <location evidence="1">Membrane</location>
        <topology evidence="1">Multi-pass membrane protein</topology>
    </subcellularLocation>
</comment>
<evidence type="ECO:0000256" key="11">
    <source>
        <dbReference type="SAM" id="Coils"/>
    </source>
</evidence>
<keyword evidence="8 14" id="KW-0407">Ion channel</keyword>
<dbReference type="SUPFAM" id="SSF81324">
    <property type="entry name" value="Voltage-gated potassium channels"/>
    <property type="match status" value="1"/>
</dbReference>
<organism evidence="14 15">
    <name type="scientific">Chloroflexus islandicus</name>
    <dbReference type="NCBI Taxonomy" id="1707952"/>
    <lineage>
        <taxon>Bacteria</taxon>
        <taxon>Bacillati</taxon>
        <taxon>Chloroflexota</taxon>
        <taxon>Chloroflexia</taxon>
        <taxon>Chloroflexales</taxon>
        <taxon>Chloroflexineae</taxon>
        <taxon>Chloroflexaceae</taxon>
        <taxon>Chloroflexus</taxon>
    </lineage>
</organism>
<feature type="transmembrane region" description="Helical" evidence="12">
    <location>
        <begin position="119"/>
        <end position="140"/>
    </location>
</feature>